<keyword evidence="2" id="KW-1185">Reference proteome</keyword>
<sequence>MNNIPHNDVAIQTIQAWLSDIIIGHNFCPFAKREFERESIAYTVSRAVTLKNATDQLLTELHTLEQNSQIETSLLIFSTGFSDFDDYLDLVAMSQALIEGGGYAGQFQLASFHPDYCFEGEAPDDLSNYTNRAPLPILHVLRESSLDRVMRTYPDPENIPLRNIDKARQLGQMYWQQTLHRLNRPESKD</sequence>
<dbReference type="AlphaFoldDB" id="K6ZTE6"/>
<dbReference type="Proteomes" id="UP000006322">
    <property type="component" value="Unassembled WGS sequence"/>
</dbReference>
<evidence type="ECO:0000313" key="2">
    <source>
        <dbReference type="Proteomes" id="UP000006322"/>
    </source>
</evidence>
<organism evidence="1 2">
    <name type="scientific">Paraglaciecola polaris LMG 21857</name>
    <dbReference type="NCBI Taxonomy" id="1129793"/>
    <lineage>
        <taxon>Bacteria</taxon>
        <taxon>Pseudomonadati</taxon>
        <taxon>Pseudomonadota</taxon>
        <taxon>Gammaproteobacteria</taxon>
        <taxon>Alteromonadales</taxon>
        <taxon>Alteromonadaceae</taxon>
        <taxon>Paraglaciecola</taxon>
    </lineage>
</organism>
<evidence type="ECO:0008006" key="3">
    <source>
        <dbReference type="Google" id="ProtNLM"/>
    </source>
</evidence>
<evidence type="ECO:0000313" key="1">
    <source>
        <dbReference type="EMBL" id="GAC33557.1"/>
    </source>
</evidence>
<dbReference type="OrthoDB" id="277390at2"/>
<reference evidence="2" key="1">
    <citation type="journal article" date="2014" name="Environ. Microbiol.">
        <title>Comparative genomics of the marine bacterial genus Glaciecola reveals the high degree of genomic diversity and genomic characteristic for cold adaptation.</title>
        <authorList>
            <person name="Qin Q.L."/>
            <person name="Xie B.B."/>
            <person name="Yu Y."/>
            <person name="Shu Y.L."/>
            <person name="Rong J.C."/>
            <person name="Zhang Y.J."/>
            <person name="Zhao D.L."/>
            <person name="Chen X.L."/>
            <person name="Zhang X.Y."/>
            <person name="Chen B."/>
            <person name="Zhou B.C."/>
            <person name="Zhang Y.Z."/>
        </authorList>
    </citation>
    <scope>NUCLEOTIDE SEQUENCE [LARGE SCALE GENOMIC DNA]</scope>
    <source>
        <strain evidence="2">LMG 21857</strain>
    </source>
</reference>
<dbReference type="Pfam" id="PF07209">
    <property type="entry name" value="DUF1415"/>
    <property type="match status" value="1"/>
</dbReference>
<gene>
    <name evidence="1" type="ORF">GPLA_2659</name>
</gene>
<proteinExistence type="predicted"/>
<dbReference type="RefSeq" id="WP_007105335.1">
    <property type="nucleotide sequence ID" value="NZ_BAER01000064.1"/>
</dbReference>
<accession>K6ZTE6</accession>
<name>K6ZTE6_9ALTE</name>
<comment type="caution">
    <text evidence="1">The sequence shown here is derived from an EMBL/GenBank/DDBJ whole genome shotgun (WGS) entry which is preliminary data.</text>
</comment>
<dbReference type="EMBL" id="BAER01000064">
    <property type="protein sequence ID" value="GAC33557.1"/>
    <property type="molecule type" value="Genomic_DNA"/>
</dbReference>
<protein>
    <recommendedName>
        <fullName evidence="3">DUF1415 domain-containing protein</fullName>
    </recommendedName>
</protein>
<dbReference type="STRING" id="1129793.GPLA_2659"/>
<dbReference type="InterPro" id="IPR009858">
    <property type="entry name" value="DUF1415"/>
</dbReference>